<dbReference type="EMBL" id="PEZY01000005">
    <property type="protein sequence ID" value="PIS06178.1"/>
    <property type="molecule type" value="Genomic_DNA"/>
</dbReference>
<keyword evidence="6 8" id="KW-1133">Transmembrane helix</keyword>
<evidence type="ECO:0000256" key="5">
    <source>
        <dbReference type="ARBA" id="ARBA00022692"/>
    </source>
</evidence>
<dbReference type="AlphaFoldDB" id="A0A2H0W489"/>
<gene>
    <name evidence="10" type="ORF">COT80_01235</name>
</gene>
<evidence type="ECO:0000256" key="1">
    <source>
        <dbReference type="ARBA" id="ARBA00004377"/>
    </source>
</evidence>
<dbReference type="Pfam" id="PF07963">
    <property type="entry name" value="N_methyl"/>
    <property type="match status" value="1"/>
</dbReference>
<keyword evidence="7 8" id="KW-0472">Membrane</keyword>
<dbReference type="GO" id="GO:0015627">
    <property type="term" value="C:type II protein secretion system complex"/>
    <property type="evidence" value="ECO:0007669"/>
    <property type="project" value="InterPro"/>
</dbReference>
<protein>
    <recommendedName>
        <fullName evidence="9">General secretion pathway GspH domain-containing protein</fullName>
    </recommendedName>
</protein>
<keyword evidence="3" id="KW-0488">Methylation</keyword>
<proteinExistence type="predicted"/>
<feature type="transmembrane region" description="Helical" evidence="8">
    <location>
        <begin position="12"/>
        <end position="35"/>
    </location>
</feature>
<evidence type="ECO:0000256" key="2">
    <source>
        <dbReference type="ARBA" id="ARBA00022475"/>
    </source>
</evidence>
<dbReference type="SUPFAM" id="SSF54523">
    <property type="entry name" value="Pili subunits"/>
    <property type="match status" value="1"/>
</dbReference>
<name>A0A2H0W489_9BACT</name>
<reference evidence="11" key="1">
    <citation type="submission" date="2017-09" db="EMBL/GenBank/DDBJ databases">
        <title>Depth-based differentiation of microbial function through sediment-hosted aquifers and enrichment of novel symbionts in the deep terrestrial subsurface.</title>
        <authorList>
            <person name="Probst A.J."/>
            <person name="Ladd B."/>
            <person name="Jarett J.K."/>
            <person name="Geller-Mcgrath D.E."/>
            <person name="Sieber C.M.K."/>
            <person name="Emerson J.B."/>
            <person name="Anantharaman K."/>
            <person name="Thomas B.C."/>
            <person name="Malmstrom R."/>
            <person name="Stieglmeier M."/>
            <person name="Klingl A."/>
            <person name="Woyke T."/>
            <person name="Ryan C.M."/>
            <person name="Banfield J.F."/>
        </authorList>
    </citation>
    <scope>NUCLEOTIDE SEQUENCE [LARGE SCALE GENOMIC DNA]</scope>
</reference>
<dbReference type="GO" id="GO:0030420">
    <property type="term" value="P:establishment of competence for transformation"/>
    <property type="evidence" value="ECO:0007669"/>
    <property type="project" value="InterPro"/>
</dbReference>
<dbReference type="NCBIfam" id="TIGR02532">
    <property type="entry name" value="IV_pilin_GFxxxE"/>
    <property type="match status" value="1"/>
</dbReference>
<dbReference type="Gene3D" id="3.30.700.10">
    <property type="entry name" value="Glycoprotein, Type 4 Pilin"/>
    <property type="match status" value="1"/>
</dbReference>
<feature type="domain" description="General secretion pathway GspH" evidence="9">
    <location>
        <begin position="48"/>
        <end position="145"/>
    </location>
</feature>
<sequence length="151" mass="16401">MIATKNKQNSGFSLIEILGVITVISIIALVILPVYTKIKPTLNLNTETRDMASDLRLAQQLSVTEQINYAVVFDQNANQYSIINTDTSEIIKTKNINPAISINSINDLTDNTAIFNVTGAATENGSIVLINSNNSISTISIKPSGYVKIEQ</sequence>
<evidence type="ECO:0000259" key="9">
    <source>
        <dbReference type="Pfam" id="PF12019"/>
    </source>
</evidence>
<dbReference type="GO" id="GO:0005886">
    <property type="term" value="C:plasma membrane"/>
    <property type="evidence" value="ECO:0007669"/>
    <property type="project" value="UniProtKB-SubCell"/>
</dbReference>
<dbReference type="Pfam" id="PF12019">
    <property type="entry name" value="GspH"/>
    <property type="match status" value="1"/>
</dbReference>
<dbReference type="InterPro" id="IPR045584">
    <property type="entry name" value="Pilin-like"/>
</dbReference>
<evidence type="ECO:0000256" key="6">
    <source>
        <dbReference type="ARBA" id="ARBA00022989"/>
    </source>
</evidence>
<evidence type="ECO:0000256" key="4">
    <source>
        <dbReference type="ARBA" id="ARBA00022519"/>
    </source>
</evidence>
<evidence type="ECO:0000256" key="8">
    <source>
        <dbReference type="SAM" id="Phobius"/>
    </source>
</evidence>
<comment type="subcellular location">
    <subcellularLocation>
        <location evidence="1">Cell inner membrane</location>
        <topology evidence="1">Single-pass membrane protein</topology>
    </subcellularLocation>
</comment>
<keyword evidence="4" id="KW-0997">Cell inner membrane</keyword>
<organism evidence="10 11">
    <name type="scientific">Candidatus Buchananbacteria bacterium CG10_big_fil_rev_8_21_14_0_10_33_19</name>
    <dbReference type="NCBI Taxonomy" id="1974525"/>
    <lineage>
        <taxon>Bacteria</taxon>
        <taxon>Candidatus Buchananiibacteriota</taxon>
    </lineage>
</organism>
<evidence type="ECO:0000256" key="7">
    <source>
        <dbReference type="ARBA" id="ARBA00023136"/>
    </source>
</evidence>
<dbReference type="Proteomes" id="UP000229056">
    <property type="component" value="Unassembled WGS sequence"/>
</dbReference>
<comment type="caution">
    <text evidence="10">The sequence shown here is derived from an EMBL/GenBank/DDBJ whole genome shotgun (WGS) entry which is preliminary data.</text>
</comment>
<evidence type="ECO:0000256" key="3">
    <source>
        <dbReference type="ARBA" id="ARBA00022481"/>
    </source>
</evidence>
<dbReference type="InterPro" id="IPR022346">
    <property type="entry name" value="T2SS_GspH"/>
</dbReference>
<dbReference type="GO" id="GO:0015628">
    <property type="term" value="P:protein secretion by the type II secretion system"/>
    <property type="evidence" value="ECO:0007669"/>
    <property type="project" value="InterPro"/>
</dbReference>
<evidence type="ECO:0000313" key="10">
    <source>
        <dbReference type="EMBL" id="PIS06178.1"/>
    </source>
</evidence>
<evidence type="ECO:0000313" key="11">
    <source>
        <dbReference type="Proteomes" id="UP000229056"/>
    </source>
</evidence>
<dbReference type="InterPro" id="IPR012902">
    <property type="entry name" value="N_methyl_site"/>
</dbReference>
<accession>A0A2H0W489</accession>
<dbReference type="PROSITE" id="PS00409">
    <property type="entry name" value="PROKAR_NTER_METHYL"/>
    <property type="match status" value="1"/>
</dbReference>
<dbReference type="InterPro" id="IPR016785">
    <property type="entry name" value="ComGD"/>
</dbReference>
<keyword evidence="2" id="KW-1003">Cell membrane</keyword>
<dbReference type="PIRSF" id="PIRSF021292">
    <property type="entry name" value="Competence_ComGD"/>
    <property type="match status" value="1"/>
</dbReference>
<keyword evidence="5 8" id="KW-0812">Transmembrane</keyword>